<dbReference type="AlphaFoldDB" id="A0A9D4TM24"/>
<evidence type="ECO:0000256" key="3">
    <source>
        <dbReference type="ARBA" id="ARBA00022691"/>
    </source>
</evidence>
<evidence type="ECO:0000313" key="7">
    <source>
        <dbReference type="Proteomes" id="UP001055712"/>
    </source>
</evidence>
<accession>A0A9D4TM24</accession>
<proteinExistence type="predicted"/>
<dbReference type="EMBL" id="SIDB01000008">
    <property type="protein sequence ID" value="KAI3429305.1"/>
    <property type="molecule type" value="Genomic_DNA"/>
</dbReference>
<comment type="caution">
    <text evidence="6">The sequence shown here is derived from an EMBL/GenBank/DDBJ whole genome shotgun (WGS) entry which is preliminary data.</text>
</comment>
<dbReference type="PROSITE" id="PS50280">
    <property type="entry name" value="SET"/>
    <property type="match status" value="1"/>
</dbReference>
<dbReference type="GO" id="GO:0005737">
    <property type="term" value="C:cytoplasm"/>
    <property type="evidence" value="ECO:0007669"/>
    <property type="project" value="TreeGrafter"/>
</dbReference>
<dbReference type="InterPro" id="IPR001214">
    <property type="entry name" value="SET_dom"/>
</dbReference>
<dbReference type="InterPro" id="IPR011990">
    <property type="entry name" value="TPR-like_helical_dom_sf"/>
</dbReference>
<keyword evidence="4" id="KW-0175">Coiled coil</keyword>
<dbReference type="InterPro" id="IPR046341">
    <property type="entry name" value="SET_dom_sf"/>
</dbReference>
<feature type="domain" description="SET" evidence="5">
    <location>
        <begin position="270"/>
        <end position="545"/>
    </location>
</feature>
<dbReference type="GO" id="GO:0008168">
    <property type="term" value="F:methyltransferase activity"/>
    <property type="evidence" value="ECO:0007669"/>
    <property type="project" value="UniProtKB-KW"/>
</dbReference>
<dbReference type="SMART" id="SM00028">
    <property type="entry name" value="TPR"/>
    <property type="match status" value="3"/>
</dbReference>
<keyword evidence="2" id="KW-0808">Transferase</keyword>
<name>A0A9D4TM24_CHLVU</name>
<dbReference type="PANTHER" id="PTHR46165:SF2">
    <property type="entry name" value="SET AND MYND DOMAIN-CONTAINING PROTEIN 4"/>
    <property type="match status" value="1"/>
</dbReference>
<dbReference type="OrthoDB" id="514803at2759"/>
<dbReference type="GO" id="GO:0042826">
    <property type="term" value="F:histone deacetylase binding"/>
    <property type="evidence" value="ECO:0007669"/>
    <property type="project" value="TreeGrafter"/>
</dbReference>
<dbReference type="SUPFAM" id="SSF82199">
    <property type="entry name" value="SET domain"/>
    <property type="match status" value="1"/>
</dbReference>
<dbReference type="GO" id="GO:0005634">
    <property type="term" value="C:nucleus"/>
    <property type="evidence" value="ECO:0007669"/>
    <property type="project" value="TreeGrafter"/>
</dbReference>
<evidence type="ECO:0000259" key="5">
    <source>
        <dbReference type="PROSITE" id="PS50280"/>
    </source>
</evidence>
<dbReference type="Gene3D" id="1.25.40.10">
    <property type="entry name" value="Tetratricopeptide repeat domain"/>
    <property type="match status" value="2"/>
</dbReference>
<sequence length="803" mass="82867">MQSPLQHLLTEISGRVDPSECTTIATAAAEAARHCLEIPSFADVAAVLLATNVQGCAADEDHVLSCKQRGTAAFGRAQYKQAAQLFSEATRYCDELSSTEHGAVLAARLYCNRALCLTKMQPPRLQEAMQDSSAAIACDPTFPKAWYRRACAARVLGTVAGPVVVQDARRALQLLQQAAQDTSAAAALVAELEAEQEASEGASTAGGTGSGTSNRHSAAAPAAAALAATAAGSACANGRAAMGDLAEGALVPAGADSAAELGVLLLAAGQQLAVAESAEAGRCLVAAGSLAAGQDVAQDQPFAHALTKEGRRQVCATCMARLADVAAPFYCRHCPMPSYCSAACRAADPYHQPGGAECGRPWAALLPAEALAALRLARRTAALGQRHPAARQVAALGTHFQELDPSDAAQLAALAAVTHATWRRAVLESAAGRAAAGQLPGGAAAHGGSAAREEAGEEAEEALLSCVTVEAVLSALCRFQINGLAVVPSERRGTEDRLALALYPVASLMNHSCLPNVAVRFEGSKLIVRTVEAVPAGQPLLHCYGPQAGEMTTPQRQRLLRGQYHFTCRCRACSPAPGQLEPAAAGLKCPACGGSGGSAGRCAGAVQPPCSVAAGVLHRYQLPAGTGACTACGARLVMDHWQEQQLPELQAAAEAQAAAVAALAQQDRQQQQAGPGAGAAVQQAIRTLRQCLRQRQQHLHPHNLLLGSTHDALAHAWHLAGNHEAAAQHLRHSLAVLAHSYPPASTAVAFQQRQLAETLRRAAAAASVATAAAAEAFLCEARQADEAAEAVLQLHFGPEARDR</sequence>
<dbReference type="GO" id="GO:0032259">
    <property type="term" value="P:methylation"/>
    <property type="evidence" value="ECO:0007669"/>
    <property type="project" value="UniProtKB-KW"/>
</dbReference>
<gene>
    <name evidence="6" type="ORF">D9Q98_005400</name>
</gene>
<protein>
    <recommendedName>
        <fullName evidence="5">SET domain-containing protein</fullName>
    </recommendedName>
</protein>
<evidence type="ECO:0000313" key="6">
    <source>
        <dbReference type="EMBL" id="KAI3429305.1"/>
    </source>
</evidence>
<keyword evidence="1" id="KW-0489">Methyltransferase</keyword>
<dbReference type="InterPro" id="IPR052097">
    <property type="entry name" value="SET-MYND_domain_protein"/>
</dbReference>
<reference evidence="6" key="2">
    <citation type="submission" date="2020-11" db="EMBL/GenBank/DDBJ databases">
        <authorList>
            <person name="Cecchin M."/>
            <person name="Marcolungo L."/>
            <person name="Rossato M."/>
            <person name="Girolomoni L."/>
            <person name="Cosentino E."/>
            <person name="Cuine S."/>
            <person name="Li-Beisson Y."/>
            <person name="Delledonne M."/>
            <person name="Ballottari M."/>
        </authorList>
    </citation>
    <scope>NUCLEOTIDE SEQUENCE</scope>
    <source>
        <strain evidence="6">211/11P</strain>
        <tissue evidence="6">Whole cell</tissue>
    </source>
</reference>
<dbReference type="Proteomes" id="UP001055712">
    <property type="component" value="Unassembled WGS sequence"/>
</dbReference>
<evidence type="ECO:0000256" key="2">
    <source>
        <dbReference type="ARBA" id="ARBA00022679"/>
    </source>
</evidence>
<dbReference type="Gene3D" id="2.170.270.10">
    <property type="entry name" value="SET domain"/>
    <property type="match status" value="1"/>
</dbReference>
<organism evidence="6 7">
    <name type="scientific">Chlorella vulgaris</name>
    <name type="common">Green alga</name>
    <dbReference type="NCBI Taxonomy" id="3077"/>
    <lineage>
        <taxon>Eukaryota</taxon>
        <taxon>Viridiplantae</taxon>
        <taxon>Chlorophyta</taxon>
        <taxon>core chlorophytes</taxon>
        <taxon>Trebouxiophyceae</taxon>
        <taxon>Chlorellales</taxon>
        <taxon>Chlorellaceae</taxon>
        <taxon>Chlorella clade</taxon>
        <taxon>Chlorella</taxon>
    </lineage>
</organism>
<dbReference type="PANTHER" id="PTHR46165">
    <property type="entry name" value="SET AND MYND DOMAIN-CONTAINING PROTEIN 4"/>
    <property type="match status" value="1"/>
</dbReference>
<evidence type="ECO:0000256" key="1">
    <source>
        <dbReference type="ARBA" id="ARBA00022603"/>
    </source>
</evidence>
<dbReference type="Pfam" id="PF00856">
    <property type="entry name" value="SET"/>
    <property type="match status" value="1"/>
</dbReference>
<keyword evidence="7" id="KW-1185">Reference proteome</keyword>
<dbReference type="SUPFAM" id="SSF48452">
    <property type="entry name" value="TPR-like"/>
    <property type="match status" value="1"/>
</dbReference>
<keyword evidence="3" id="KW-0949">S-adenosyl-L-methionine</keyword>
<evidence type="ECO:0000256" key="4">
    <source>
        <dbReference type="SAM" id="Coils"/>
    </source>
</evidence>
<feature type="coiled-coil region" evidence="4">
    <location>
        <begin position="165"/>
        <end position="195"/>
    </location>
</feature>
<dbReference type="InterPro" id="IPR019734">
    <property type="entry name" value="TPR_rpt"/>
</dbReference>
<reference evidence="6" key="1">
    <citation type="journal article" date="2019" name="Plant J.">
        <title>Chlorella vulgaris genome assembly and annotation reveals the molecular basis for metabolic acclimation to high light conditions.</title>
        <authorList>
            <person name="Cecchin M."/>
            <person name="Marcolungo L."/>
            <person name="Rossato M."/>
            <person name="Girolomoni L."/>
            <person name="Cosentino E."/>
            <person name="Cuine S."/>
            <person name="Li-Beisson Y."/>
            <person name="Delledonne M."/>
            <person name="Ballottari M."/>
        </authorList>
    </citation>
    <scope>NUCLEOTIDE SEQUENCE</scope>
    <source>
        <strain evidence="6">211/11P</strain>
    </source>
</reference>